<dbReference type="GO" id="GO:0060271">
    <property type="term" value="P:cilium assembly"/>
    <property type="evidence" value="ECO:0007669"/>
    <property type="project" value="TreeGrafter"/>
</dbReference>
<dbReference type="OrthoDB" id="10263520at2759"/>
<dbReference type="PANTHER" id="PTHR12968:SF4">
    <property type="entry name" value="TECTONIC-LIKE COMPLEX MEMBER MKS1"/>
    <property type="match status" value="1"/>
</dbReference>
<keyword evidence="3" id="KW-0970">Cilium biogenesis/degradation</keyword>
<dbReference type="Pfam" id="PF07162">
    <property type="entry name" value="B9-C2"/>
    <property type="match status" value="1"/>
</dbReference>
<dbReference type="STRING" id="1754190.A0A1Y2F5S9"/>
<evidence type="ECO:0000313" key="7">
    <source>
        <dbReference type="EMBL" id="ORY79252.1"/>
    </source>
</evidence>
<dbReference type="Proteomes" id="UP000193920">
    <property type="component" value="Unassembled WGS sequence"/>
</dbReference>
<reference evidence="7 8" key="1">
    <citation type="submission" date="2016-08" db="EMBL/GenBank/DDBJ databases">
        <title>A Parts List for Fungal Cellulosomes Revealed by Comparative Genomics.</title>
        <authorList>
            <consortium name="DOE Joint Genome Institute"/>
            <person name="Haitjema C.H."/>
            <person name="Gilmore S.P."/>
            <person name="Henske J.K."/>
            <person name="Solomon K.V."/>
            <person name="De Groot R."/>
            <person name="Kuo A."/>
            <person name="Mondo S.J."/>
            <person name="Salamov A.A."/>
            <person name="Labutti K."/>
            <person name="Zhao Z."/>
            <person name="Chiniquy J."/>
            <person name="Barry K."/>
            <person name="Brewer H.M."/>
            <person name="Purvine S.O."/>
            <person name="Wright A.T."/>
            <person name="Boxma B."/>
            <person name="Van Alen T."/>
            <person name="Hackstein J.H."/>
            <person name="Baker S.E."/>
            <person name="Grigoriev I.V."/>
            <person name="O'Malley M.A."/>
        </authorList>
    </citation>
    <scope>NUCLEOTIDE SEQUENCE [LARGE SCALE GENOMIC DNA]</scope>
    <source>
        <strain evidence="7 8">G1</strain>
    </source>
</reference>
<comment type="caution">
    <text evidence="7">The sequence shown here is derived from an EMBL/GenBank/DDBJ whole genome shotgun (WGS) entry which is preliminary data.</text>
</comment>
<accession>A0A1Y2F5S9</accession>
<protein>
    <submittedName>
        <fullName evidence="7">Uncharacterized protein</fullName>
    </submittedName>
</protein>
<evidence type="ECO:0000256" key="4">
    <source>
        <dbReference type="ARBA" id="ARBA00023212"/>
    </source>
</evidence>
<comment type="subcellular location">
    <subcellularLocation>
        <location evidence="1">Cytoplasm</location>
        <location evidence="1">Cytoskeleton</location>
        <location evidence="1">Cilium basal body</location>
    </subcellularLocation>
</comment>
<evidence type="ECO:0000313" key="8">
    <source>
        <dbReference type="Proteomes" id="UP000193920"/>
    </source>
</evidence>
<keyword evidence="5" id="KW-0966">Cell projection</keyword>
<evidence type="ECO:0000256" key="6">
    <source>
        <dbReference type="SAM" id="MobiDB-lite"/>
    </source>
</evidence>
<feature type="compositionally biased region" description="Basic and acidic residues" evidence="6">
    <location>
        <begin position="94"/>
        <end position="103"/>
    </location>
</feature>
<gene>
    <name evidence="7" type="ORF">LY90DRAFT_62538</name>
</gene>
<evidence type="ECO:0000256" key="2">
    <source>
        <dbReference type="ARBA" id="ARBA00022490"/>
    </source>
</evidence>
<feature type="compositionally biased region" description="Acidic residues" evidence="6">
    <location>
        <begin position="309"/>
        <end position="321"/>
    </location>
</feature>
<name>A0A1Y2F5S9_9FUNG</name>
<dbReference type="PROSITE" id="PS51381">
    <property type="entry name" value="C2_B9"/>
    <property type="match status" value="1"/>
</dbReference>
<dbReference type="GO" id="GO:0036038">
    <property type="term" value="C:MKS complex"/>
    <property type="evidence" value="ECO:0007669"/>
    <property type="project" value="TreeGrafter"/>
</dbReference>
<proteinExistence type="predicted"/>
<evidence type="ECO:0000256" key="1">
    <source>
        <dbReference type="ARBA" id="ARBA00004120"/>
    </source>
</evidence>
<evidence type="ECO:0000256" key="3">
    <source>
        <dbReference type="ARBA" id="ARBA00022794"/>
    </source>
</evidence>
<evidence type="ECO:0000256" key="5">
    <source>
        <dbReference type="ARBA" id="ARBA00023273"/>
    </source>
</evidence>
<keyword evidence="8" id="KW-1185">Reference proteome</keyword>
<dbReference type="PANTHER" id="PTHR12968">
    <property type="entry name" value="B9 DOMAIN-CONTAINING"/>
    <property type="match status" value="1"/>
</dbReference>
<feature type="compositionally biased region" description="Low complexity" evidence="6">
    <location>
        <begin position="113"/>
        <end position="122"/>
    </location>
</feature>
<keyword evidence="2" id="KW-0963">Cytoplasm</keyword>
<dbReference type="AlphaFoldDB" id="A0A1Y2F5S9"/>
<sequence>MELNYNSLSSISSLLQNPFEDPSLQTSLNRTTYYRSFDSIENLKIKAHLVKIADVNHRNIFRNIRDVSSKDITAYKEANIDDAVTTDNNKNKTKKENDHDTHSKLKKSVSSLNTNGTTTTTTSALPPSFEIEIGWQEKVFSPTEIFKYADVGTYPSAIERKHHLQLENILSDPKSIESQLIRKNKVEASRNIIKKRQIFTYVDADNHIDQDMLYPLIENMTNEEPVTKLAKRKLTIRDKKRHTSTNYEDEADRLIFPGVHNEQPGFYSSFREMHIMGYFERGEKDKEEKMLEILAKKKSNLKKKNEKDEINDEENEENEEAQDLLLSLEKKDILTNAEEAEVNYVEKRLCTIRAYENGWISLTPAYNQKYRFTIGDYDVYEFSLENCSSQLTSAEEQKEWDLFETVDKKRMEIRNYIVGKSFQEIPEMLGFRLMIFGEIVSARKFEESSIYIQYSLELPKYWKKNDINSPKQMLFGNTQSTDFIYDPPTDDYEARFAYPFEFDLLNAHYDPFIKWPVIYFHVCTKDKWFRNITLGYGYYSIPWLPGHYDETINTWRAYPSINERMGQYFVGRTLTLEDISYVNFPRGFNKKYLNKYGFQTETSGSLRIRLNIVHQVGSFHLINPNKDDNGFLKNNNLKEISDALLRARKRVDFLRQQQNKKNN</sequence>
<feature type="region of interest" description="Disordered" evidence="6">
    <location>
        <begin position="302"/>
        <end position="321"/>
    </location>
</feature>
<dbReference type="EMBL" id="MCOG01000015">
    <property type="protein sequence ID" value="ORY79252.1"/>
    <property type="molecule type" value="Genomic_DNA"/>
</dbReference>
<keyword evidence="4" id="KW-0206">Cytoskeleton</keyword>
<organism evidence="7 8">
    <name type="scientific">Neocallimastix californiae</name>
    <dbReference type="NCBI Taxonomy" id="1754190"/>
    <lineage>
        <taxon>Eukaryota</taxon>
        <taxon>Fungi</taxon>
        <taxon>Fungi incertae sedis</taxon>
        <taxon>Chytridiomycota</taxon>
        <taxon>Chytridiomycota incertae sedis</taxon>
        <taxon>Neocallimastigomycetes</taxon>
        <taxon>Neocallimastigales</taxon>
        <taxon>Neocallimastigaceae</taxon>
        <taxon>Neocallimastix</taxon>
    </lineage>
</organism>
<feature type="region of interest" description="Disordered" evidence="6">
    <location>
        <begin position="85"/>
        <end position="123"/>
    </location>
</feature>
<dbReference type="InterPro" id="IPR010796">
    <property type="entry name" value="C2_B9-type_dom"/>
</dbReference>